<accession>A0A0A9B520</accession>
<name>A0A0A9B520_ARUDO</name>
<reference evidence="2" key="2">
    <citation type="journal article" date="2015" name="Data Brief">
        <title>Shoot transcriptome of the giant reed, Arundo donax.</title>
        <authorList>
            <person name="Barrero R.A."/>
            <person name="Guerrero F.D."/>
            <person name="Moolhuijzen P."/>
            <person name="Goolsby J.A."/>
            <person name="Tidwell J."/>
            <person name="Bellgard S.E."/>
            <person name="Bellgard M.I."/>
        </authorList>
    </citation>
    <scope>NUCLEOTIDE SEQUENCE</scope>
    <source>
        <tissue evidence="2">Shoot tissue taken approximately 20 cm above the soil surface</tissue>
    </source>
</reference>
<evidence type="ECO:0000256" key="1">
    <source>
        <dbReference type="SAM" id="MobiDB-lite"/>
    </source>
</evidence>
<dbReference type="AlphaFoldDB" id="A0A0A9B520"/>
<evidence type="ECO:0000313" key="2">
    <source>
        <dbReference type="EMBL" id="JAD59069.1"/>
    </source>
</evidence>
<organism evidence="2">
    <name type="scientific">Arundo donax</name>
    <name type="common">Giant reed</name>
    <name type="synonym">Donax arundinaceus</name>
    <dbReference type="NCBI Taxonomy" id="35708"/>
    <lineage>
        <taxon>Eukaryota</taxon>
        <taxon>Viridiplantae</taxon>
        <taxon>Streptophyta</taxon>
        <taxon>Embryophyta</taxon>
        <taxon>Tracheophyta</taxon>
        <taxon>Spermatophyta</taxon>
        <taxon>Magnoliopsida</taxon>
        <taxon>Liliopsida</taxon>
        <taxon>Poales</taxon>
        <taxon>Poaceae</taxon>
        <taxon>PACMAD clade</taxon>
        <taxon>Arundinoideae</taxon>
        <taxon>Arundineae</taxon>
        <taxon>Arundo</taxon>
    </lineage>
</organism>
<sequence>MVYHTNLTNTHKPYLITGTQGNDSTN</sequence>
<proteinExistence type="predicted"/>
<dbReference type="EMBL" id="GBRH01238826">
    <property type="protein sequence ID" value="JAD59069.1"/>
    <property type="molecule type" value="Transcribed_RNA"/>
</dbReference>
<feature type="region of interest" description="Disordered" evidence="1">
    <location>
        <begin position="1"/>
        <end position="26"/>
    </location>
</feature>
<reference evidence="2" key="1">
    <citation type="submission" date="2014-09" db="EMBL/GenBank/DDBJ databases">
        <authorList>
            <person name="Magalhaes I.L.F."/>
            <person name="Oliveira U."/>
            <person name="Santos F.R."/>
            <person name="Vidigal T.H.D.A."/>
            <person name="Brescovit A.D."/>
            <person name="Santos A.J."/>
        </authorList>
    </citation>
    <scope>NUCLEOTIDE SEQUENCE</scope>
    <source>
        <tissue evidence="2">Shoot tissue taken approximately 20 cm above the soil surface</tissue>
    </source>
</reference>
<protein>
    <submittedName>
        <fullName evidence="2">Uncharacterized protein</fullName>
    </submittedName>
</protein>